<dbReference type="Pfam" id="PF08905">
    <property type="entry name" value="DUF1850"/>
    <property type="match status" value="1"/>
</dbReference>
<dbReference type="InterPro" id="IPR015001">
    <property type="entry name" value="DUF1850"/>
</dbReference>
<evidence type="ECO:0000313" key="2">
    <source>
        <dbReference type="Proteomes" id="UP000010793"/>
    </source>
</evidence>
<sequence>MKKIIVVLLSLLLFITIPIFPRLVLKSVKDNNKYIYHLEKKEFIISYTHSVNKGRVRDYYIIDENGNIILDKTTFVSYGAGIAEPENNENIIIKDDNIEINNINRIIKDFYLFVGIIAEHSITIDDNEIMLKSLFKPQTNINIKYRNVSLIELIKNMIRGRK</sequence>
<evidence type="ECO:0000313" key="1">
    <source>
        <dbReference type="EMBL" id="AGA67218.1"/>
    </source>
</evidence>
<proteinExistence type="predicted"/>
<dbReference type="AlphaFoldDB" id="A0A3B6VNA7"/>
<organism evidence="1 2">
    <name type="scientific">Brachyspira pilosicoli P43/6/78</name>
    <dbReference type="NCBI Taxonomy" id="1042417"/>
    <lineage>
        <taxon>Bacteria</taxon>
        <taxon>Pseudomonadati</taxon>
        <taxon>Spirochaetota</taxon>
        <taxon>Spirochaetia</taxon>
        <taxon>Brachyspirales</taxon>
        <taxon>Brachyspiraceae</taxon>
        <taxon>Brachyspira</taxon>
    </lineage>
</organism>
<dbReference type="EMBL" id="CP002873">
    <property type="protein sequence ID" value="AGA67218.1"/>
    <property type="molecule type" value="Genomic_DNA"/>
</dbReference>
<accession>A0A3B6VNA7</accession>
<gene>
    <name evidence="1" type="ORF">BPP43_10210</name>
</gene>
<dbReference type="KEGG" id="bpip:BPP43_10210"/>
<dbReference type="RefSeq" id="WP_013243919.1">
    <property type="nucleotide sequence ID" value="NC_019908.1"/>
</dbReference>
<dbReference type="Proteomes" id="UP000010793">
    <property type="component" value="Chromosome"/>
</dbReference>
<dbReference type="GeneID" id="56439537"/>
<keyword evidence="2" id="KW-1185">Reference proteome</keyword>
<protein>
    <recommendedName>
        <fullName evidence="3">DUF1850 domain-containing protein</fullName>
    </recommendedName>
</protein>
<name>A0A3B6VNA7_BRAPL</name>
<evidence type="ECO:0008006" key="3">
    <source>
        <dbReference type="Google" id="ProtNLM"/>
    </source>
</evidence>
<reference evidence="1 2" key="1">
    <citation type="journal article" date="2013" name="Genome Announc.">
        <title>Complete Genome Sequence of the Porcine Strain Brachyspira pilosicoli P43/6/78(T.).</title>
        <authorList>
            <person name="Lin C."/>
            <person name="den Bakker H.C."/>
            <person name="Suzuki H."/>
            <person name="Lefebure T."/>
            <person name="Ponnala L."/>
            <person name="Sun Q."/>
            <person name="Stanhope M.J."/>
            <person name="Wiedmann M."/>
            <person name="Duhamel G.E."/>
        </authorList>
    </citation>
    <scope>NUCLEOTIDE SEQUENCE [LARGE SCALE GENOMIC DNA]</scope>
    <source>
        <strain evidence="1 2">P43/6/78</strain>
    </source>
</reference>